<protein>
    <recommendedName>
        <fullName evidence="3">Nuclear transport factor 2 family protein</fullName>
    </recommendedName>
</protein>
<evidence type="ECO:0000313" key="1">
    <source>
        <dbReference type="EMBL" id="PSR54628.1"/>
    </source>
</evidence>
<name>A0A2T2YGM9_9BACT</name>
<dbReference type="SUPFAM" id="SSF54427">
    <property type="entry name" value="NTF2-like"/>
    <property type="match status" value="1"/>
</dbReference>
<organism evidence="1 2">
    <name type="scientific">Adhaeribacter arboris</name>
    <dbReference type="NCBI Taxonomy" id="2072846"/>
    <lineage>
        <taxon>Bacteria</taxon>
        <taxon>Pseudomonadati</taxon>
        <taxon>Bacteroidota</taxon>
        <taxon>Cytophagia</taxon>
        <taxon>Cytophagales</taxon>
        <taxon>Hymenobacteraceae</taxon>
        <taxon>Adhaeribacter</taxon>
    </lineage>
</organism>
<dbReference type="InterPro" id="IPR032710">
    <property type="entry name" value="NTF2-like_dom_sf"/>
</dbReference>
<dbReference type="AlphaFoldDB" id="A0A2T2YGM9"/>
<keyword evidence="2" id="KW-1185">Reference proteome</keyword>
<comment type="caution">
    <text evidence="1">The sequence shown here is derived from an EMBL/GenBank/DDBJ whole genome shotgun (WGS) entry which is preliminary data.</text>
</comment>
<evidence type="ECO:0008006" key="3">
    <source>
        <dbReference type="Google" id="ProtNLM"/>
    </source>
</evidence>
<dbReference type="EMBL" id="PYFT01000001">
    <property type="protein sequence ID" value="PSR54628.1"/>
    <property type="molecule type" value="Genomic_DNA"/>
</dbReference>
<accession>A0A2T2YGM9</accession>
<evidence type="ECO:0000313" key="2">
    <source>
        <dbReference type="Proteomes" id="UP000240357"/>
    </source>
</evidence>
<proteinExistence type="predicted"/>
<dbReference type="Proteomes" id="UP000240357">
    <property type="component" value="Unassembled WGS sequence"/>
</dbReference>
<sequence>MVSREIAIVQEWHNALNTIDKEQLAALVKKDVQIRGPRGREKGVHLLLEWVDRAQVTLTPKRYFKKDSVVVVEELGEWHDPQTGAITGMQTVTSVFTLTDFLISGISRYASLEEALNTAGLNEEHEIKV</sequence>
<reference evidence="1 2" key="1">
    <citation type="submission" date="2018-03" db="EMBL/GenBank/DDBJ databases">
        <title>Adhaeribacter sp. HMF7605 Genome sequencing and assembly.</title>
        <authorList>
            <person name="Kang H."/>
            <person name="Kang J."/>
            <person name="Cha I."/>
            <person name="Kim H."/>
            <person name="Joh K."/>
        </authorList>
    </citation>
    <scope>NUCLEOTIDE SEQUENCE [LARGE SCALE GENOMIC DNA]</scope>
    <source>
        <strain evidence="1 2">HMF7605</strain>
    </source>
</reference>
<gene>
    <name evidence="1" type="ORF">AHMF7605_14485</name>
</gene>
<dbReference type="Gene3D" id="3.10.450.50">
    <property type="match status" value="1"/>
</dbReference>